<sequence length="153" mass="16405">MIARLRNISLGAPGIFAAPAGGPFGGRGCALLFSILFAGTAQADKALADPIAVPSGLEVSFHDWLDDGPAQRFRFVAPGIAEGGKSFEQVLDDMAYLCTEFALPQLQIQGGSAQQIVVTLMEKPVEFGVMTPDVTQFFESYSVENDLCIWEVF</sequence>
<protein>
    <recommendedName>
        <fullName evidence="3">Acetolactate synthase</fullName>
    </recommendedName>
</protein>
<evidence type="ECO:0000313" key="1">
    <source>
        <dbReference type="EMBL" id="SMX28984.1"/>
    </source>
</evidence>
<dbReference type="InterPro" id="IPR045467">
    <property type="entry name" value="DUF6497"/>
</dbReference>
<keyword evidence="2" id="KW-1185">Reference proteome</keyword>
<dbReference type="EMBL" id="FXXP01000002">
    <property type="protein sequence ID" value="SMX28984.1"/>
    <property type="molecule type" value="Genomic_DNA"/>
</dbReference>
<name>A0A238JFK0_9RHOB</name>
<dbReference type="Proteomes" id="UP000225972">
    <property type="component" value="Unassembled WGS sequence"/>
</dbReference>
<evidence type="ECO:0000313" key="2">
    <source>
        <dbReference type="Proteomes" id="UP000225972"/>
    </source>
</evidence>
<organism evidence="1 2">
    <name type="scientific">Pelagimonas phthalicica</name>
    <dbReference type="NCBI Taxonomy" id="1037362"/>
    <lineage>
        <taxon>Bacteria</taxon>
        <taxon>Pseudomonadati</taxon>
        <taxon>Pseudomonadota</taxon>
        <taxon>Alphaproteobacteria</taxon>
        <taxon>Rhodobacterales</taxon>
        <taxon>Roseobacteraceae</taxon>
        <taxon>Pelagimonas</taxon>
    </lineage>
</organism>
<dbReference type="Pfam" id="PF20107">
    <property type="entry name" value="DUF6497"/>
    <property type="match status" value="1"/>
</dbReference>
<reference evidence="2" key="1">
    <citation type="submission" date="2017-05" db="EMBL/GenBank/DDBJ databases">
        <authorList>
            <person name="Rodrigo-Torres L."/>
            <person name="Arahal R. D."/>
            <person name="Lucena T."/>
        </authorList>
    </citation>
    <scope>NUCLEOTIDE SEQUENCE [LARGE SCALE GENOMIC DNA]</scope>
    <source>
        <strain evidence="2">CECT 8649</strain>
    </source>
</reference>
<proteinExistence type="predicted"/>
<accession>A0A238JFK0</accession>
<evidence type="ECO:0008006" key="3">
    <source>
        <dbReference type="Google" id="ProtNLM"/>
    </source>
</evidence>
<dbReference type="AlphaFoldDB" id="A0A238JFK0"/>
<dbReference type="RefSeq" id="WP_099246715.1">
    <property type="nucleotide sequence ID" value="NZ_FXXP01000002.1"/>
</dbReference>
<gene>
    <name evidence="1" type="ORF">TRP8649_03112</name>
</gene>
<dbReference type="OrthoDB" id="7862028at2"/>